<evidence type="ECO:0000313" key="2">
    <source>
        <dbReference type="Proteomes" id="UP001236507"/>
    </source>
</evidence>
<sequence length="189" mass="21457">MITLRNLLLSIFFIGLIACNTKTSNLKTEVKKVTLIKNLAGKVYFFAPDLDTTTCEAFGACDCCTSNILFLNNKDFVTISYCVTDQQIAKGTYHIDNDKVYLQYDSLKVDIEYNMETETDTTGKVEPEYFIRTQKREANKVVLTALTCKGQVNFKAGDKEISYGSLDKKTPIEDHIQQLKSLGIWYKLK</sequence>
<accession>A0ABT6Y3C3</accession>
<keyword evidence="2" id="KW-1185">Reference proteome</keyword>
<dbReference type="PROSITE" id="PS51257">
    <property type="entry name" value="PROKAR_LIPOPROTEIN"/>
    <property type="match status" value="1"/>
</dbReference>
<reference evidence="1 2" key="1">
    <citation type="submission" date="2023-05" db="EMBL/GenBank/DDBJ databases">
        <title>Novel species of genus Flectobacillus isolated from stream in China.</title>
        <authorList>
            <person name="Lu H."/>
        </authorList>
    </citation>
    <scope>NUCLEOTIDE SEQUENCE [LARGE SCALE GENOMIC DNA]</scope>
    <source>
        <strain evidence="1 2">KCTC 42575</strain>
    </source>
</reference>
<gene>
    <name evidence="1" type="ORF">QM524_02475</name>
</gene>
<proteinExistence type="predicted"/>
<evidence type="ECO:0000313" key="1">
    <source>
        <dbReference type="EMBL" id="MDI9858065.1"/>
    </source>
</evidence>
<organism evidence="1 2">
    <name type="scientific">Flectobacillus roseus</name>
    <dbReference type="NCBI Taxonomy" id="502259"/>
    <lineage>
        <taxon>Bacteria</taxon>
        <taxon>Pseudomonadati</taxon>
        <taxon>Bacteroidota</taxon>
        <taxon>Cytophagia</taxon>
        <taxon>Cytophagales</taxon>
        <taxon>Flectobacillaceae</taxon>
        <taxon>Flectobacillus</taxon>
    </lineage>
</organism>
<comment type="caution">
    <text evidence="1">The sequence shown here is derived from an EMBL/GenBank/DDBJ whole genome shotgun (WGS) entry which is preliminary data.</text>
</comment>
<dbReference type="RefSeq" id="WP_283343330.1">
    <property type="nucleotide sequence ID" value="NZ_JASHIF010000002.1"/>
</dbReference>
<dbReference type="EMBL" id="JASHIF010000002">
    <property type="protein sequence ID" value="MDI9858065.1"/>
    <property type="molecule type" value="Genomic_DNA"/>
</dbReference>
<dbReference type="Proteomes" id="UP001236507">
    <property type="component" value="Unassembled WGS sequence"/>
</dbReference>
<protein>
    <recommendedName>
        <fullName evidence="3">Lipoprotein</fullName>
    </recommendedName>
</protein>
<evidence type="ECO:0008006" key="3">
    <source>
        <dbReference type="Google" id="ProtNLM"/>
    </source>
</evidence>
<name>A0ABT6Y3C3_9BACT</name>